<dbReference type="EMBL" id="CP163441">
    <property type="protein sequence ID" value="XDQ44448.1"/>
    <property type="molecule type" value="Genomic_DNA"/>
</dbReference>
<dbReference type="RefSeq" id="WP_369223359.1">
    <property type="nucleotide sequence ID" value="NZ_CP163441.1"/>
</dbReference>
<organism evidence="2">
    <name type="scientific">Streptomyces sp. R39</name>
    <dbReference type="NCBI Taxonomy" id="3238631"/>
    <lineage>
        <taxon>Bacteria</taxon>
        <taxon>Bacillati</taxon>
        <taxon>Actinomycetota</taxon>
        <taxon>Actinomycetes</taxon>
        <taxon>Kitasatosporales</taxon>
        <taxon>Streptomycetaceae</taxon>
        <taxon>Streptomyces</taxon>
    </lineage>
</organism>
<evidence type="ECO:0000256" key="1">
    <source>
        <dbReference type="SAM" id="MobiDB-lite"/>
    </source>
</evidence>
<accession>A0AB39QQA7</accession>
<proteinExistence type="predicted"/>
<dbReference type="AlphaFoldDB" id="A0AB39QQA7"/>
<feature type="region of interest" description="Disordered" evidence="1">
    <location>
        <begin position="1"/>
        <end position="27"/>
    </location>
</feature>
<name>A0AB39QQA7_9ACTN</name>
<evidence type="ECO:0000313" key="2">
    <source>
        <dbReference type="EMBL" id="XDQ44448.1"/>
    </source>
</evidence>
<feature type="region of interest" description="Disordered" evidence="1">
    <location>
        <begin position="181"/>
        <end position="202"/>
    </location>
</feature>
<feature type="compositionally biased region" description="Basic and acidic residues" evidence="1">
    <location>
        <begin position="11"/>
        <end position="27"/>
    </location>
</feature>
<gene>
    <name evidence="2" type="ORF">AB5J52_20500</name>
</gene>
<feature type="compositionally biased region" description="Basic and acidic residues" evidence="1">
    <location>
        <begin position="192"/>
        <end position="202"/>
    </location>
</feature>
<sequence>MSYFSYARIGPGHDRQPGPEPRSAEPGEWPKLEAALAVVNRDLMATLPGQDALVLMIDPRPSLPPGGVDRGQVYVAMPDGRWQGNGVNPWDPEEDDPLEPDDEATVLRVVADAAQETVTELLWQVWPVCWEHKLGMHPRPAGTDADWYPGATDAAGPPVWWCRGGRDGACHDVAPVGELAATLPGKQRRALRRSERRRDGRR</sequence>
<protein>
    <submittedName>
        <fullName evidence="2">Uncharacterized protein</fullName>
    </submittedName>
</protein>
<reference evidence="2" key="1">
    <citation type="submission" date="2024-07" db="EMBL/GenBank/DDBJ databases">
        <authorList>
            <person name="Yu S.T."/>
        </authorList>
    </citation>
    <scope>NUCLEOTIDE SEQUENCE</scope>
    <source>
        <strain evidence="2">R39</strain>
    </source>
</reference>